<evidence type="ECO:0000313" key="1">
    <source>
        <dbReference type="EMBL" id="MDT0469691.1"/>
    </source>
</evidence>
<comment type="caution">
    <text evidence="1">The sequence shown here is derived from an EMBL/GenBank/DDBJ whole genome shotgun (WGS) entry which is preliminary data.</text>
</comment>
<dbReference type="RefSeq" id="WP_311701116.1">
    <property type="nucleotide sequence ID" value="NZ_JAVREY010000122.1"/>
</dbReference>
<gene>
    <name evidence="1" type="ORF">RM764_43310</name>
</gene>
<proteinExistence type="predicted"/>
<evidence type="ECO:0008006" key="3">
    <source>
        <dbReference type="Google" id="ProtNLM"/>
    </source>
</evidence>
<name>A0ABU2U8Z4_9ACTN</name>
<evidence type="ECO:0000313" key="2">
    <source>
        <dbReference type="Proteomes" id="UP001183809"/>
    </source>
</evidence>
<reference evidence="2" key="1">
    <citation type="submission" date="2023-07" db="EMBL/GenBank/DDBJ databases">
        <title>30 novel species of actinomycetes from the DSMZ collection.</title>
        <authorList>
            <person name="Nouioui I."/>
        </authorList>
    </citation>
    <scope>NUCLEOTIDE SEQUENCE [LARGE SCALE GENOMIC DNA]</scope>
    <source>
        <strain evidence="2">DSM 41699</strain>
    </source>
</reference>
<accession>A0ABU2U8Z4</accession>
<protein>
    <recommendedName>
        <fullName evidence="3">PucR family transcriptional regulator</fullName>
    </recommendedName>
</protein>
<sequence length="154" mass="15713">MSPVPPRMPSRRSRSDNIARHVLAVAATADGGQLLLLAEHNTGAVSVCRARSWPATAPRGAVLAAVGSAYHTAAAQAPTAVHLAVSGRAGSLSALVRRAVGPLATITTHQATVSGWRAVARLGLAGLGLDPAEDPEHVDVLAERAATRTADGRI</sequence>
<organism evidence="1 2">
    <name type="scientific">Streptomyces gibsoniae</name>
    <dbReference type="NCBI Taxonomy" id="3075529"/>
    <lineage>
        <taxon>Bacteria</taxon>
        <taxon>Bacillati</taxon>
        <taxon>Actinomycetota</taxon>
        <taxon>Actinomycetes</taxon>
        <taxon>Kitasatosporales</taxon>
        <taxon>Streptomycetaceae</taxon>
        <taxon>Streptomyces</taxon>
    </lineage>
</organism>
<keyword evidence="2" id="KW-1185">Reference proteome</keyword>
<dbReference type="EMBL" id="JAVREY010000122">
    <property type="protein sequence ID" value="MDT0469691.1"/>
    <property type="molecule type" value="Genomic_DNA"/>
</dbReference>
<dbReference type="Proteomes" id="UP001183809">
    <property type="component" value="Unassembled WGS sequence"/>
</dbReference>